<protein>
    <recommendedName>
        <fullName evidence="7">BHLH domain-containing protein</fullName>
    </recommendedName>
</protein>
<keyword evidence="9" id="KW-1185">Reference proteome</keyword>
<dbReference type="AlphaFoldDB" id="A0A8X8DDE7"/>
<dbReference type="EMBL" id="JAAWWB010000003">
    <property type="protein sequence ID" value="KAG6785929.1"/>
    <property type="molecule type" value="Genomic_DNA"/>
</dbReference>
<feature type="region of interest" description="Disordered" evidence="6">
    <location>
        <begin position="217"/>
        <end position="309"/>
    </location>
</feature>
<evidence type="ECO:0000256" key="5">
    <source>
        <dbReference type="ARBA" id="ARBA00023242"/>
    </source>
</evidence>
<comment type="caution">
    <text evidence="8">The sequence shown here is derived from an EMBL/GenBank/DDBJ whole genome shotgun (WGS) entry which is preliminary data.</text>
</comment>
<keyword evidence="2" id="KW-0805">Transcription regulation</keyword>
<keyword evidence="3" id="KW-0010">Activator</keyword>
<evidence type="ECO:0000313" key="9">
    <source>
        <dbReference type="Proteomes" id="UP000886885"/>
    </source>
</evidence>
<organism evidence="8 9">
    <name type="scientific">Populus tomentosa</name>
    <name type="common">Chinese white poplar</name>
    <dbReference type="NCBI Taxonomy" id="118781"/>
    <lineage>
        <taxon>Eukaryota</taxon>
        <taxon>Viridiplantae</taxon>
        <taxon>Streptophyta</taxon>
        <taxon>Embryophyta</taxon>
        <taxon>Tracheophyta</taxon>
        <taxon>Spermatophyta</taxon>
        <taxon>Magnoliopsida</taxon>
        <taxon>eudicotyledons</taxon>
        <taxon>Gunneridae</taxon>
        <taxon>Pentapetalae</taxon>
        <taxon>rosids</taxon>
        <taxon>fabids</taxon>
        <taxon>Malpighiales</taxon>
        <taxon>Salicaceae</taxon>
        <taxon>Saliceae</taxon>
        <taxon>Populus</taxon>
    </lineage>
</organism>
<evidence type="ECO:0000256" key="3">
    <source>
        <dbReference type="ARBA" id="ARBA00023159"/>
    </source>
</evidence>
<evidence type="ECO:0000256" key="4">
    <source>
        <dbReference type="ARBA" id="ARBA00023163"/>
    </source>
</evidence>
<dbReference type="OrthoDB" id="690068at2759"/>
<evidence type="ECO:0000256" key="6">
    <source>
        <dbReference type="SAM" id="MobiDB-lite"/>
    </source>
</evidence>
<feature type="region of interest" description="Disordered" evidence="6">
    <location>
        <begin position="474"/>
        <end position="504"/>
    </location>
</feature>
<dbReference type="InterPro" id="IPR054502">
    <property type="entry name" value="bHLH-TF_ACT-like_plant"/>
</dbReference>
<keyword evidence="4" id="KW-0804">Transcription</keyword>
<reference evidence="8" key="1">
    <citation type="journal article" date="2020" name="bioRxiv">
        <title>Hybrid origin of Populus tomentosa Carr. identified through genome sequencing and phylogenomic analysis.</title>
        <authorList>
            <person name="An X."/>
            <person name="Gao K."/>
            <person name="Chen Z."/>
            <person name="Li J."/>
            <person name="Yang X."/>
            <person name="Yang X."/>
            <person name="Zhou J."/>
            <person name="Guo T."/>
            <person name="Zhao T."/>
            <person name="Huang S."/>
            <person name="Miao D."/>
            <person name="Khan W.U."/>
            <person name="Rao P."/>
            <person name="Ye M."/>
            <person name="Lei B."/>
            <person name="Liao W."/>
            <person name="Wang J."/>
            <person name="Ji L."/>
            <person name="Li Y."/>
            <person name="Guo B."/>
            <person name="Mustafa N.S."/>
            <person name="Li S."/>
            <person name="Yun Q."/>
            <person name="Keller S.R."/>
            <person name="Mao J."/>
            <person name="Zhang R."/>
            <person name="Strauss S.H."/>
        </authorList>
    </citation>
    <scope>NUCLEOTIDE SEQUENCE</scope>
    <source>
        <strain evidence="8">GM15</strain>
        <tissue evidence="8">Leaf</tissue>
    </source>
</reference>
<feature type="compositionally biased region" description="Acidic residues" evidence="6">
    <location>
        <begin position="264"/>
        <end position="292"/>
    </location>
</feature>
<dbReference type="Proteomes" id="UP000886885">
    <property type="component" value="Chromosome 2A"/>
</dbReference>
<dbReference type="InterPro" id="IPR025610">
    <property type="entry name" value="MYC/MYB_N"/>
</dbReference>
<dbReference type="InterPro" id="IPR011598">
    <property type="entry name" value="bHLH_dom"/>
</dbReference>
<proteinExistence type="predicted"/>
<keyword evidence="5" id="KW-0539">Nucleus</keyword>
<comment type="subcellular location">
    <subcellularLocation>
        <location evidence="1">Nucleus</location>
    </subcellularLocation>
</comment>
<dbReference type="GO" id="GO:0046983">
    <property type="term" value="F:protein dimerization activity"/>
    <property type="evidence" value="ECO:0007669"/>
    <property type="project" value="InterPro"/>
</dbReference>
<evidence type="ECO:0000313" key="8">
    <source>
        <dbReference type="EMBL" id="KAG6785929.1"/>
    </source>
</evidence>
<dbReference type="GO" id="GO:0080090">
    <property type="term" value="P:regulation of primary metabolic process"/>
    <property type="evidence" value="ECO:0007669"/>
    <property type="project" value="UniProtKB-ARBA"/>
</dbReference>
<feature type="domain" description="BHLH" evidence="7">
    <location>
        <begin position="498"/>
        <end position="547"/>
    </location>
</feature>
<feature type="compositionally biased region" description="Polar residues" evidence="6">
    <location>
        <begin position="228"/>
        <end position="238"/>
    </location>
</feature>
<name>A0A8X8DDE7_POPTO</name>
<evidence type="ECO:0000259" key="7">
    <source>
        <dbReference type="PROSITE" id="PS50888"/>
    </source>
</evidence>
<dbReference type="PROSITE" id="PS50888">
    <property type="entry name" value="BHLH"/>
    <property type="match status" value="1"/>
</dbReference>
<dbReference type="Pfam" id="PF00010">
    <property type="entry name" value="HLH"/>
    <property type="match status" value="1"/>
</dbReference>
<dbReference type="PANTHER" id="PTHR46266">
    <property type="entry name" value="TRANSCRIPTION FACTOR TT8"/>
    <property type="match status" value="1"/>
</dbReference>
<dbReference type="SMART" id="SM00353">
    <property type="entry name" value="HLH"/>
    <property type="match status" value="1"/>
</dbReference>
<accession>A0A8X8DDE7</accession>
<evidence type="ECO:0000256" key="2">
    <source>
        <dbReference type="ARBA" id="ARBA00023015"/>
    </source>
</evidence>
<evidence type="ECO:0000256" key="1">
    <source>
        <dbReference type="ARBA" id="ARBA00004123"/>
    </source>
</evidence>
<dbReference type="Pfam" id="PF22754">
    <property type="entry name" value="bHLH-TF_ACT-like_plant"/>
    <property type="match status" value="1"/>
</dbReference>
<dbReference type="PANTHER" id="PTHR46266:SF4">
    <property type="entry name" value="TRANSCRIPTION FACTOR TT8"/>
    <property type="match status" value="1"/>
</dbReference>
<dbReference type="GO" id="GO:0005634">
    <property type="term" value="C:nucleus"/>
    <property type="evidence" value="ECO:0007669"/>
    <property type="project" value="UniProtKB-SubCell"/>
</dbReference>
<dbReference type="Pfam" id="PF14215">
    <property type="entry name" value="bHLH-MYC_N"/>
    <property type="match status" value="1"/>
</dbReference>
<sequence length="722" mass="81312">MAAPLSSRLQTMLQAAVQSVQWTYSLFWQMCPQQGILVWGDGYYNGPIKTRKTVQPMEVSTEEASLQRSQQLRELYDSLSIGETNQPERRPCAALSPEDLTETEWFYLMCVSFSFAPGAGCHDLRLGYTCETYSLYFSENFWLPGKAYDRKQHVWLTGANDIDSKTFSRAILAKSAGVQTVVCIPLLDGVVEFGTTDKVKEDLGFIQHVKSFFSDHHHLPPPKPALSEHSTSNPATSSDHPRLYSPPIPPFYVSADPPANADQMNEDEEEEEEEDDDDDQDDEEDQESDSEAETSREALLEPCQAQNPLQVAVVEPSELMQLEMSEGIRLGSPDDGSNNLDLDFPLISPESLMDHQSRADSFRTESARRWAPMLQDNPFSGSLQPSASGSPPLVDLAQEDTHYSQTVTTILQNQPIELAAEPSLNAYEAYSTESAFAKWMNRSDHCLNVPVETTSQWLLKYILFTVPYLHSKYREENSPKSRDGDATNKFRKGTPQDELSANHVLAERRRREKLNERFIILRSLVPFVTKMDKASILGDTIEYVKQLLKKIQDLEACNKQMESEQRSRSVDPPQTITTSTSLKEQDYGVTVSDRARSVGPGLDKRKMRIVEDYTTGRAQPKSVDSLPSPEPMVDVEPEISVEVSIIERDALIELRCGYREGLLLDIMQMLRELRIETIAVQSSSNNGIFVGELRAKVKENVSGKKLSIVEVKRAIRLIIPHD</sequence>
<gene>
    <name evidence="8" type="ORF">POTOM_007520</name>
</gene>
<feature type="compositionally biased region" description="Basic and acidic residues" evidence="6">
    <location>
        <begin position="474"/>
        <end position="488"/>
    </location>
</feature>